<dbReference type="EMBL" id="CP040749">
    <property type="protein sequence ID" value="QCX37982.1"/>
    <property type="molecule type" value="Genomic_DNA"/>
</dbReference>
<gene>
    <name evidence="2" type="ORF">FF125_05860</name>
</gene>
<feature type="transmembrane region" description="Helical" evidence="1">
    <location>
        <begin position="163"/>
        <end position="185"/>
    </location>
</feature>
<organism evidence="2 3">
    <name type="scientific">Aureibaculum algae</name>
    <dbReference type="NCBI Taxonomy" id="2584122"/>
    <lineage>
        <taxon>Bacteria</taxon>
        <taxon>Pseudomonadati</taxon>
        <taxon>Bacteroidota</taxon>
        <taxon>Flavobacteriia</taxon>
        <taxon>Flavobacteriales</taxon>
        <taxon>Flavobacteriaceae</taxon>
        <taxon>Aureibaculum</taxon>
    </lineage>
</organism>
<feature type="transmembrane region" description="Helical" evidence="1">
    <location>
        <begin position="129"/>
        <end position="151"/>
    </location>
</feature>
<feature type="transmembrane region" description="Helical" evidence="1">
    <location>
        <begin position="255"/>
        <end position="274"/>
    </location>
</feature>
<dbReference type="RefSeq" id="WP_138948896.1">
    <property type="nucleotide sequence ID" value="NZ_CP040749.1"/>
</dbReference>
<keyword evidence="1" id="KW-0472">Membrane</keyword>
<feature type="transmembrane region" description="Helical" evidence="1">
    <location>
        <begin position="206"/>
        <end position="226"/>
    </location>
</feature>
<name>A0A5B7TTJ7_9FLAO</name>
<dbReference type="OrthoDB" id="1467772at2"/>
<feature type="transmembrane region" description="Helical" evidence="1">
    <location>
        <begin position="100"/>
        <end position="117"/>
    </location>
</feature>
<feature type="transmembrane region" description="Helical" evidence="1">
    <location>
        <begin position="232"/>
        <end position="248"/>
    </location>
</feature>
<dbReference type="Proteomes" id="UP000306229">
    <property type="component" value="Chromosome"/>
</dbReference>
<evidence type="ECO:0000256" key="1">
    <source>
        <dbReference type="SAM" id="Phobius"/>
    </source>
</evidence>
<evidence type="ECO:0000313" key="2">
    <source>
        <dbReference type="EMBL" id="QCX37982.1"/>
    </source>
</evidence>
<proteinExistence type="predicted"/>
<keyword evidence="1" id="KW-0812">Transmembrane</keyword>
<keyword evidence="1" id="KW-1133">Transmembrane helix</keyword>
<sequence>MPLLKRVFDFYIFSNIHVALAVFCLVKITLLSYGNSSYIIPLFCLFSTIASYNLIRIFRIEEVQPWFYEFIKNNKLILILFTVFSAVVAFLLIFKFRYATLFWFIPFGIITLFYVNPFHLKKQKISLRYIAFVKLFLIAISWAAVTVIIPLVQHQIHIGNTEIILFVQRFLFVAAITIPFDIRDVTYDKEELKTLPQTIGIQKSKWLGILFLMLFLGLEFFKTTVVPEQLRIHFYIAVVTLLFLVKSTEDQNKYYSAFFVESLPMVWLGLFIWLR</sequence>
<accession>A0A5B7TTJ7</accession>
<feature type="transmembrane region" description="Helical" evidence="1">
    <location>
        <begin position="76"/>
        <end position="94"/>
    </location>
</feature>
<feature type="transmembrane region" description="Helical" evidence="1">
    <location>
        <begin position="38"/>
        <end position="55"/>
    </location>
</feature>
<feature type="transmembrane region" description="Helical" evidence="1">
    <location>
        <begin position="12"/>
        <end position="32"/>
    </location>
</feature>
<dbReference type="Gene3D" id="1.20.120.1780">
    <property type="entry name" value="UbiA prenyltransferase"/>
    <property type="match status" value="1"/>
</dbReference>
<reference evidence="2 3" key="1">
    <citation type="submission" date="2019-05" db="EMBL/GenBank/DDBJ databases">
        <title>Algicella ahnfeltiae gen. nov., sp. nov., a novel marine bacterium of the family Flavobacteriaceae isolated from a red alga.</title>
        <authorList>
            <person name="Nedashkovskaya O.I."/>
            <person name="Kukhlevskiy A.D."/>
            <person name="Kim S.-G."/>
            <person name="Zhukova N.V."/>
            <person name="Mikhailov V.V."/>
        </authorList>
    </citation>
    <scope>NUCLEOTIDE SEQUENCE [LARGE SCALE GENOMIC DNA]</scope>
    <source>
        <strain evidence="2 3">10Alg115</strain>
    </source>
</reference>
<dbReference type="KEGG" id="fbe:FF125_05860"/>
<evidence type="ECO:0000313" key="3">
    <source>
        <dbReference type="Proteomes" id="UP000306229"/>
    </source>
</evidence>
<evidence type="ECO:0008006" key="4">
    <source>
        <dbReference type="Google" id="ProtNLM"/>
    </source>
</evidence>
<dbReference type="AlphaFoldDB" id="A0A5B7TTJ7"/>
<protein>
    <recommendedName>
        <fullName evidence="4">Prenyltransferase</fullName>
    </recommendedName>
</protein>
<keyword evidence="3" id="KW-1185">Reference proteome</keyword>